<dbReference type="AlphaFoldDB" id="A0A074Y4P4"/>
<dbReference type="RefSeq" id="XP_013341144.1">
    <property type="nucleotide sequence ID" value="XM_013485690.1"/>
</dbReference>
<feature type="region of interest" description="Disordered" evidence="1">
    <location>
        <begin position="143"/>
        <end position="173"/>
    </location>
</feature>
<dbReference type="CDD" id="cd00167">
    <property type="entry name" value="SANT"/>
    <property type="match status" value="1"/>
</dbReference>
<evidence type="ECO:0000313" key="4">
    <source>
        <dbReference type="Proteomes" id="UP000030641"/>
    </source>
</evidence>
<accession>A0A074Y4P4</accession>
<dbReference type="Pfam" id="PF13921">
    <property type="entry name" value="Myb_DNA-bind_6"/>
    <property type="match status" value="1"/>
</dbReference>
<dbReference type="PROSITE" id="PS50090">
    <property type="entry name" value="MYB_LIKE"/>
    <property type="match status" value="1"/>
</dbReference>
<gene>
    <name evidence="3" type="ORF">AUEXF2481DRAFT_31998</name>
</gene>
<protein>
    <recommendedName>
        <fullName evidence="2">Myb-like domain-containing protein</fullName>
    </recommendedName>
</protein>
<feature type="region of interest" description="Disordered" evidence="1">
    <location>
        <begin position="224"/>
        <end position="277"/>
    </location>
</feature>
<dbReference type="Proteomes" id="UP000030641">
    <property type="component" value="Unassembled WGS sequence"/>
</dbReference>
<dbReference type="InterPro" id="IPR001005">
    <property type="entry name" value="SANT/Myb"/>
</dbReference>
<feature type="region of interest" description="Disordered" evidence="1">
    <location>
        <begin position="1"/>
        <end position="39"/>
    </location>
</feature>
<sequence>MPKEQRVLSTYRQSPFPVTHARQSRSVEPQAGHRNTANWSTADDEVLVAARAAGLNWQSTAAKHFPNKTANACRKRHERLVERRTHEDWNTKRLDTLALEYMELRKEIWGPLAARIGERWSVVETKCMEKGLKNLQSIARAARKTSVSSEDHPVSNKEEHEGDSGIGCSDAELDPADISRAMGRHPSTGSASIQTMQPVLELTANQQTALYHILPRPPPLPLYQPPPLVPARSVPSTGRFISIGSPGDSPPDRDRTPDNSAQRSVSIKSMLSDTPQP</sequence>
<proteinExistence type="predicted"/>
<dbReference type="OMA" id="LRIVPYI"/>
<reference evidence="3 4" key="1">
    <citation type="journal article" date="2014" name="BMC Genomics">
        <title>Genome sequencing of four Aureobasidium pullulans varieties: biotechnological potential, stress tolerance, and description of new species.</title>
        <authorList>
            <person name="Gostin Ar C."/>
            <person name="Ohm R.A."/>
            <person name="Kogej T."/>
            <person name="Sonjak S."/>
            <person name="Turk M."/>
            <person name="Zajc J."/>
            <person name="Zalar P."/>
            <person name="Grube M."/>
            <person name="Sun H."/>
            <person name="Han J."/>
            <person name="Sharma A."/>
            <person name="Chiniquy J."/>
            <person name="Ngan C.Y."/>
            <person name="Lipzen A."/>
            <person name="Barry K."/>
            <person name="Grigoriev I.V."/>
            <person name="Gunde-Cimerman N."/>
        </authorList>
    </citation>
    <scope>NUCLEOTIDE SEQUENCE [LARGE SCALE GENOMIC DNA]</scope>
    <source>
        <strain evidence="3 4">EXF-2481</strain>
    </source>
</reference>
<dbReference type="STRING" id="1043005.A0A074Y4P4"/>
<evidence type="ECO:0000256" key="1">
    <source>
        <dbReference type="SAM" id="MobiDB-lite"/>
    </source>
</evidence>
<keyword evidence="4" id="KW-1185">Reference proteome</keyword>
<feature type="domain" description="Myb-like" evidence="2">
    <location>
        <begin position="31"/>
        <end position="81"/>
    </location>
</feature>
<dbReference type="GeneID" id="25364561"/>
<feature type="compositionally biased region" description="Basic and acidic residues" evidence="1">
    <location>
        <begin position="149"/>
        <end position="163"/>
    </location>
</feature>
<dbReference type="SUPFAM" id="SSF46689">
    <property type="entry name" value="Homeodomain-like"/>
    <property type="match status" value="1"/>
</dbReference>
<dbReference type="InterPro" id="IPR009057">
    <property type="entry name" value="Homeodomain-like_sf"/>
</dbReference>
<evidence type="ECO:0000259" key="2">
    <source>
        <dbReference type="PROSITE" id="PS50090"/>
    </source>
</evidence>
<organism evidence="3 4">
    <name type="scientific">Aureobasidium subglaciale (strain EXF-2481)</name>
    <name type="common">Aureobasidium pullulans var. subglaciale</name>
    <dbReference type="NCBI Taxonomy" id="1043005"/>
    <lineage>
        <taxon>Eukaryota</taxon>
        <taxon>Fungi</taxon>
        <taxon>Dikarya</taxon>
        <taxon>Ascomycota</taxon>
        <taxon>Pezizomycotina</taxon>
        <taxon>Dothideomycetes</taxon>
        <taxon>Dothideomycetidae</taxon>
        <taxon>Dothideales</taxon>
        <taxon>Saccotheciaceae</taxon>
        <taxon>Aureobasidium</taxon>
    </lineage>
</organism>
<evidence type="ECO:0000313" key="3">
    <source>
        <dbReference type="EMBL" id="KEQ92758.1"/>
    </source>
</evidence>
<feature type="compositionally biased region" description="Polar residues" evidence="1">
    <location>
        <begin position="258"/>
        <end position="277"/>
    </location>
</feature>
<name>A0A074Y4P4_AURSE</name>
<dbReference type="InParanoid" id="A0A074Y4P4"/>
<dbReference type="HOGENOM" id="CLU_087975_0_0_1"/>
<dbReference type="OrthoDB" id="4151352at2759"/>
<dbReference type="EMBL" id="KL584769">
    <property type="protein sequence ID" value="KEQ92758.1"/>
    <property type="molecule type" value="Genomic_DNA"/>
</dbReference>